<dbReference type="Proteomes" id="UP001165306">
    <property type="component" value="Unassembled WGS sequence"/>
</dbReference>
<protein>
    <recommendedName>
        <fullName evidence="7">mannonate dehydratase</fullName>
        <ecNumber evidence="7">4.2.1.8</ecNumber>
    </recommendedName>
</protein>
<dbReference type="GO" id="GO:0008198">
    <property type="term" value="F:ferrous iron binding"/>
    <property type="evidence" value="ECO:0007669"/>
    <property type="project" value="TreeGrafter"/>
</dbReference>
<comment type="caution">
    <text evidence="11">The sequence shown here is derived from an EMBL/GenBank/DDBJ whole genome shotgun (WGS) entry which is preliminary data.</text>
</comment>
<dbReference type="InterPro" id="IPR036237">
    <property type="entry name" value="Xyl_isomerase-like_sf"/>
</dbReference>
<evidence type="ECO:0000256" key="6">
    <source>
        <dbReference type="ARBA" id="ARBA00007389"/>
    </source>
</evidence>
<evidence type="ECO:0000256" key="1">
    <source>
        <dbReference type="ARBA" id="ARBA00001794"/>
    </source>
</evidence>
<gene>
    <name evidence="11" type="ORF">NET02_12830</name>
</gene>
<comment type="catalytic activity">
    <reaction evidence="1">
        <text>D-mannonate = 2-dehydro-3-deoxy-D-gluconate + H2O</text>
        <dbReference type="Rhea" id="RHEA:20097"/>
        <dbReference type="ChEBI" id="CHEBI:15377"/>
        <dbReference type="ChEBI" id="CHEBI:17767"/>
        <dbReference type="ChEBI" id="CHEBI:57990"/>
        <dbReference type="EC" id="4.2.1.8"/>
    </reaction>
</comment>
<keyword evidence="12" id="KW-1185">Reference proteome</keyword>
<evidence type="ECO:0000256" key="3">
    <source>
        <dbReference type="ARBA" id="ARBA00001954"/>
    </source>
</evidence>
<comment type="function">
    <text evidence="4">Catalyzes the dehydration of D-mannonate.</text>
</comment>
<dbReference type="GO" id="GO:0008927">
    <property type="term" value="F:mannonate dehydratase activity"/>
    <property type="evidence" value="ECO:0007669"/>
    <property type="project" value="UniProtKB-EC"/>
</dbReference>
<evidence type="ECO:0000256" key="9">
    <source>
        <dbReference type="ARBA" id="ARBA00023211"/>
    </source>
</evidence>
<comment type="pathway">
    <text evidence="5">Carbohydrate metabolism; pentose and glucuronate interconversion.</text>
</comment>
<dbReference type="SUPFAM" id="SSF51658">
    <property type="entry name" value="Xylose isomerase-like"/>
    <property type="match status" value="1"/>
</dbReference>
<comment type="similarity">
    <text evidence="6">Belongs to the mannonate dehydratase family.</text>
</comment>
<keyword evidence="8" id="KW-0408">Iron</keyword>
<dbReference type="EMBL" id="JAMSLR010000010">
    <property type="protein sequence ID" value="MCM8750033.1"/>
    <property type="molecule type" value="Genomic_DNA"/>
</dbReference>
<dbReference type="PIRSF" id="PIRSF016049">
    <property type="entry name" value="Man_dehyd"/>
    <property type="match status" value="1"/>
</dbReference>
<evidence type="ECO:0000256" key="7">
    <source>
        <dbReference type="ARBA" id="ARBA00012927"/>
    </source>
</evidence>
<proteinExistence type="inferred from homology"/>
<dbReference type="GO" id="GO:0042840">
    <property type="term" value="P:D-glucuronate catabolic process"/>
    <property type="evidence" value="ECO:0007669"/>
    <property type="project" value="TreeGrafter"/>
</dbReference>
<evidence type="ECO:0000256" key="5">
    <source>
        <dbReference type="ARBA" id="ARBA00004892"/>
    </source>
</evidence>
<evidence type="ECO:0000256" key="10">
    <source>
        <dbReference type="ARBA" id="ARBA00023239"/>
    </source>
</evidence>
<dbReference type="Pfam" id="PF03786">
    <property type="entry name" value="UxuA"/>
    <property type="match status" value="2"/>
</dbReference>
<dbReference type="AlphaFoldDB" id="A0AA42BDS4"/>
<name>A0AA42BDS4_9BACT</name>
<dbReference type="GO" id="GO:0030145">
    <property type="term" value="F:manganese ion binding"/>
    <property type="evidence" value="ECO:0007669"/>
    <property type="project" value="TreeGrafter"/>
</dbReference>
<dbReference type="Gene3D" id="3.20.20.150">
    <property type="entry name" value="Divalent-metal-dependent TIM barrel enzymes"/>
    <property type="match status" value="1"/>
</dbReference>
<dbReference type="PANTHER" id="PTHR30387:SF2">
    <property type="entry name" value="MANNONATE DEHYDRATASE"/>
    <property type="match status" value="1"/>
</dbReference>
<evidence type="ECO:0000313" key="12">
    <source>
        <dbReference type="Proteomes" id="UP001165306"/>
    </source>
</evidence>
<evidence type="ECO:0000313" key="11">
    <source>
        <dbReference type="EMBL" id="MCM8750033.1"/>
    </source>
</evidence>
<keyword evidence="9" id="KW-0464">Manganese</keyword>
<dbReference type="RefSeq" id="WP_284057820.1">
    <property type="nucleotide sequence ID" value="NZ_JAMSLR010000010.1"/>
</dbReference>
<dbReference type="InterPro" id="IPR004628">
    <property type="entry name" value="Man_deHydtase"/>
</dbReference>
<comment type="cofactor">
    <cofactor evidence="2">
        <name>Mn(2+)</name>
        <dbReference type="ChEBI" id="CHEBI:29035"/>
    </cofactor>
</comment>
<reference evidence="11" key="1">
    <citation type="submission" date="2022-06" db="EMBL/GenBank/DDBJ databases">
        <title>CFH 74404 Thermomicrobiaceae sp.</title>
        <authorList>
            <person name="Ming H."/>
            <person name="Li W.-J."/>
            <person name="Zhao Z."/>
        </authorList>
    </citation>
    <scope>NUCLEOTIDE SEQUENCE</scope>
    <source>
        <strain evidence="11">CFH 74404</strain>
    </source>
</reference>
<sequence>MELALILQPYPNERWRLALQLGVTHVVTTLPFPVTGAHMAWSQPGAPQPIVPRDVPPPEQRPWDYLPLLHMLQRFADAGLTVSVIESSPPLHRARLGLPGRDEEIEWFQALIRNMGRLGIPVLCWNWMAVINWARTSTTTPTRGGALVTSYDHELMQRAGLTEAGEVSAEQLWDTLAYFLEAVVPVAEEAGVKLALHPDDPPVPSLRGIARILTTPEAMQRAIDLVPSQCNGITFCQGTFSTMGVDIPTWIRHFGRRGAIHFVHFRDVRGRPEKFVETFHDDGQTDMFEAMRTYYEVGFTGVMRPDHVPTMEGEPNDQPGYQMVGRLYAIGYMRGLQEGVRALARGEATT</sequence>
<comment type="cofactor">
    <cofactor evidence="3">
        <name>Fe(2+)</name>
        <dbReference type="ChEBI" id="CHEBI:29033"/>
    </cofactor>
</comment>
<evidence type="ECO:0000256" key="2">
    <source>
        <dbReference type="ARBA" id="ARBA00001936"/>
    </source>
</evidence>
<evidence type="ECO:0000256" key="4">
    <source>
        <dbReference type="ARBA" id="ARBA00002713"/>
    </source>
</evidence>
<dbReference type="PANTHER" id="PTHR30387">
    <property type="entry name" value="MANNONATE DEHYDRATASE"/>
    <property type="match status" value="1"/>
</dbReference>
<organism evidence="11 12">
    <name type="scientific">Thermalbibacter longus</name>
    <dbReference type="NCBI Taxonomy" id="2951981"/>
    <lineage>
        <taxon>Bacteria</taxon>
        <taxon>Pseudomonadati</taxon>
        <taxon>Thermomicrobiota</taxon>
        <taxon>Thermomicrobia</taxon>
        <taxon>Thermomicrobiales</taxon>
        <taxon>Thermomicrobiaceae</taxon>
        <taxon>Thermalbibacter</taxon>
    </lineage>
</organism>
<evidence type="ECO:0000256" key="8">
    <source>
        <dbReference type="ARBA" id="ARBA00023004"/>
    </source>
</evidence>
<keyword evidence="10 11" id="KW-0456">Lyase</keyword>
<dbReference type="EC" id="4.2.1.8" evidence="7"/>
<accession>A0AA42BDS4</accession>